<dbReference type="InParanoid" id="D1C6E1"/>
<proteinExistence type="predicted"/>
<keyword evidence="3" id="KW-1185">Reference proteome</keyword>
<dbReference type="EMBL" id="CP001823">
    <property type="protein sequence ID" value="ACZ37679.1"/>
    <property type="molecule type" value="Genomic_DNA"/>
</dbReference>
<dbReference type="InterPro" id="IPR058248">
    <property type="entry name" value="Lxx211020-like"/>
</dbReference>
<evidence type="ECO:0000313" key="2">
    <source>
        <dbReference type="EMBL" id="ACZ37679.1"/>
    </source>
</evidence>
<dbReference type="STRING" id="479434.Sthe_0240"/>
<reference evidence="3" key="1">
    <citation type="submission" date="2009-11" db="EMBL/GenBank/DDBJ databases">
        <title>The complete chromosome 1 of Sphaerobacter thermophilus DSM 20745.</title>
        <authorList>
            <person name="Lucas S."/>
            <person name="Copeland A."/>
            <person name="Lapidus A."/>
            <person name="Glavina del Rio T."/>
            <person name="Dalin E."/>
            <person name="Tice H."/>
            <person name="Bruce D."/>
            <person name="Goodwin L."/>
            <person name="Pitluck S."/>
            <person name="Kyrpides N."/>
            <person name="Mavromatis K."/>
            <person name="Ivanova N."/>
            <person name="Mikhailova N."/>
            <person name="LaButti K.M."/>
            <person name="Clum A."/>
            <person name="Sun H.I."/>
            <person name="Brettin T."/>
            <person name="Detter J.C."/>
            <person name="Han C."/>
            <person name="Larimer F."/>
            <person name="Land M."/>
            <person name="Hauser L."/>
            <person name="Markowitz V."/>
            <person name="Cheng J.F."/>
            <person name="Hugenholtz P."/>
            <person name="Woyke T."/>
            <person name="Wu D."/>
            <person name="Steenblock K."/>
            <person name="Schneider S."/>
            <person name="Pukall R."/>
            <person name="Goeker M."/>
            <person name="Klenk H.P."/>
            <person name="Eisen J.A."/>
        </authorList>
    </citation>
    <scope>NUCLEOTIDE SEQUENCE [LARGE SCALE GENOMIC DNA]</scope>
    <source>
        <strain evidence="3">ATCC 49802 / DSM 20745 / S 6022</strain>
    </source>
</reference>
<sequence length="198" mass="20980">MMLSQVTTEKEWMVTHGKGWWPRARRAPGLVLLIVLALVALTACGGSEEAEAGGLRLDEPWARPGLASPGQSTMSHDETDEATDDNSAHGGHGGGTSAIFLTISNPGNEDDRLVAATTDVAEVVEIHRSTIDASGVMRMGPIDGVTIPAGGKAELKPGAEHIMLIGLTRDLEVGDRFSATLQFERAGEMTIEVEVREP</sequence>
<evidence type="ECO:0008006" key="4">
    <source>
        <dbReference type="Google" id="ProtNLM"/>
    </source>
</evidence>
<dbReference type="HOGENOM" id="CLU_100939_2_2_0"/>
<dbReference type="InterPro" id="IPR007410">
    <property type="entry name" value="LpqE-like"/>
</dbReference>
<feature type="region of interest" description="Disordered" evidence="1">
    <location>
        <begin position="51"/>
        <end position="100"/>
    </location>
</feature>
<organism evidence="2 3">
    <name type="scientific">Sphaerobacter thermophilus (strain ATCC 49802 / DSM 20745 / KCCM 41009 / NCIMB 13125 / S 6022)</name>
    <dbReference type="NCBI Taxonomy" id="479434"/>
    <lineage>
        <taxon>Bacteria</taxon>
        <taxon>Pseudomonadati</taxon>
        <taxon>Thermomicrobiota</taxon>
        <taxon>Thermomicrobia</taxon>
        <taxon>Sphaerobacterales</taxon>
        <taxon>Sphaerobacterineae</taxon>
        <taxon>Sphaerobacteraceae</taxon>
        <taxon>Sphaerobacter</taxon>
    </lineage>
</organism>
<reference evidence="2 3" key="2">
    <citation type="journal article" date="2010" name="Stand. Genomic Sci.">
        <title>Complete genome sequence of Desulfohalobium retbaense type strain (HR(100)).</title>
        <authorList>
            <person name="Spring S."/>
            <person name="Nolan M."/>
            <person name="Lapidus A."/>
            <person name="Glavina Del Rio T."/>
            <person name="Copeland A."/>
            <person name="Tice H."/>
            <person name="Cheng J.F."/>
            <person name="Lucas S."/>
            <person name="Land M."/>
            <person name="Chen F."/>
            <person name="Bruce D."/>
            <person name="Goodwin L."/>
            <person name="Pitluck S."/>
            <person name="Ivanova N."/>
            <person name="Mavromatis K."/>
            <person name="Mikhailova N."/>
            <person name="Pati A."/>
            <person name="Chen A."/>
            <person name="Palaniappan K."/>
            <person name="Hauser L."/>
            <person name="Chang Y.J."/>
            <person name="Jeffries C.D."/>
            <person name="Munk C."/>
            <person name="Kiss H."/>
            <person name="Chain P."/>
            <person name="Han C."/>
            <person name="Brettin T."/>
            <person name="Detter J.C."/>
            <person name="Schuler E."/>
            <person name="Goker M."/>
            <person name="Rohde M."/>
            <person name="Bristow J."/>
            <person name="Eisen J.A."/>
            <person name="Markowitz V."/>
            <person name="Hugenholtz P."/>
            <person name="Kyrpides N.C."/>
            <person name="Klenk H.P."/>
        </authorList>
    </citation>
    <scope>NUCLEOTIDE SEQUENCE [LARGE SCALE GENOMIC DNA]</scope>
    <source>
        <strain evidence="3">ATCC 49802 / DSM 20745 / S 6022</strain>
    </source>
</reference>
<gene>
    <name evidence="2" type="ordered locus">Sthe_0240</name>
</gene>
<dbReference type="PANTHER" id="PTHR36302">
    <property type="entry name" value="BLR7088 PROTEIN"/>
    <property type="match status" value="1"/>
</dbReference>
<dbReference type="InterPro" id="IPR036182">
    <property type="entry name" value="PCuAC_sf"/>
</dbReference>
<dbReference type="eggNOG" id="COG2847">
    <property type="taxonomic scope" value="Bacteria"/>
</dbReference>
<dbReference type="KEGG" id="sti:Sthe_0240"/>
<dbReference type="PANTHER" id="PTHR36302:SF1">
    <property type="entry name" value="COPPER CHAPERONE PCU(A)C"/>
    <property type="match status" value="1"/>
</dbReference>
<evidence type="ECO:0000256" key="1">
    <source>
        <dbReference type="SAM" id="MobiDB-lite"/>
    </source>
</evidence>
<dbReference type="Pfam" id="PF04314">
    <property type="entry name" value="PCuAC"/>
    <property type="match status" value="1"/>
</dbReference>
<evidence type="ECO:0000313" key="3">
    <source>
        <dbReference type="Proteomes" id="UP000002027"/>
    </source>
</evidence>
<dbReference type="Proteomes" id="UP000002027">
    <property type="component" value="Chromosome 1"/>
</dbReference>
<name>D1C6E1_SPHTD</name>
<accession>D1C6E1</accession>
<dbReference type="Gene3D" id="2.60.40.1890">
    <property type="entry name" value="PCu(A)C copper chaperone"/>
    <property type="match status" value="1"/>
</dbReference>
<dbReference type="AlphaFoldDB" id="D1C6E1"/>
<dbReference type="SUPFAM" id="SSF110087">
    <property type="entry name" value="DR1885-like metal-binding protein"/>
    <property type="match status" value="1"/>
</dbReference>
<protein>
    <recommendedName>
        <fullName evidence="4">Copper chaperone PCu(A)C</fullName>
    </recommendedName>
</protein>